<proteinExistence type="predicted"/>
<sequence length="518" mass="61124">MIIKREQYQLNQISDKSFNQVANLVTILCKECLELKEQYIDYFSKGIQHLLIDKQNIQSLFFYHFMIGTFSEIFLILEQVELCIQKTLISEDQNGNAFSICYALAQIDDQIFPNTLVTKARLIIGSSLEIWFEQSQQNALKILQSLLAKEKFLDDNLSYKELMQQTQTKSIEDFCSILFQSLEVLQQVSNFKNQNIFKKYINSKIEHVLYTAILMYLEHMEQNLQQKSDQILLWFPTIAKSKQSLPQSLNQKQLAQQQIHLVIDMMMRICNLNFLQQQYQNLNDQLKLDVLEQLISDFNTKGKIICKNISKILIAEIIYPNLFTPIHQDLKSMADSKSYQQKSDCSMLQQIAEIKDFFIIFNQKLPINYISVFYDSFITLFFEGLFYCIFDINKLQNIPQEMYFELLILEFQILSNFLEKQIANNDLNKKVKQQIAEIKDISGWFSLSNQIQQPRLNSIVLIIIYLPFYLVKVQYFIILICIKLQSQIFQSLILLIFQFQNQKFLNSMKYFSLNTKVI</sequence>
<gene>
    <name evidence="2" type="ORF">PSON_ATCC_30995.1.T0700002</name>
</gene>
<evidence type="ECO:0000313" key="2">
    <source>
        <dbReference type="EMBL" id="CAD8098222.1"/>
    </source>
</evidence>
<dbReference type="OrthoDB" id="295282at2759"/>
<keyword evidence="1" id="KW-0472">Membrane</keyword>
<reference evidence="2" key="1">
    <citation type="submission" date="2021-01" db="EMBL/GenBank/DDBJ databases">
        <authorList>
            <consortium name="Genoscope - CEA"/>
            <person name="William W."/>
        </authorList>
    </citation>
    <scope>NUCLEOTIDE SEQUENCE</scope>
</reference>
<evidence type="ECO:0008006" key="4">
    <source>
        <dbReference type="Google" id="ProtNLM"/>
    </source>
</evidence>
<evidence type="ECO:0000313" key="3">
    <source>
        <dbReference type="Proteomes" id="UP000692954"/>
    </source>
</evidence>
<keyword evidence="1" id="KW-0812">Transmembrane</keyword>
<protein>
    <recommendedName>
        <fullName evidence="4">Transmembrane protein</fullName>
    </recommendedName>
</protein>
<comment type="caution">
    <text evidence="2">The sequence shown here is derived from an EMBL/GenBank/DDBJ whole genome shotgun (WGS) entry which is preliminary data.</text>
</comment>
<feature type="transmembrane region" description="Helical" evidence="1">
    <location>
        <begin position="454"/>
        <end position="470"/>
    </location>
</feature>
<keyword evidence="3" id="KW-1185">Reference proteome</keyword>
<evidence type="ECO:0000256" key="1">
    <source>
        <dbReference type="SAM" id="Phobius"/>
    </source>
</evidence>
<dbReference type="AlphaFoldDB" id="A0A8S1P5D9"/>
<dbReference type="EMBL" id="CAJJDN010000070">
    <property type="protein sequence ID" value="CAD8098222.1"/>
    <property type="molecule type" value="Genomic_DNA"/>
</dbReference>
<accession>A0A8S1P5D9</accession>
<feature type="transmembrane region" description="Helical" evidence="1">
    <location>
        <begin position="369"/>
        <end position="390"/>
    </location>
</feature>
<name>A0A8S1P5D9_9CILI</name>
<dbReference type="Proteomes" id="UP000692954">
    <property type="component" value="Unassembled WGS sequence"/>
</dbReference>
<organism evidence="2 3">
    <name type="scientific">Paramecium sonneborni</name>
    <dbReference type="NCBI Taxonomy" id="65129"/>
    <lineage>
        <taxon>Eukaryota</taxon>
        <taxon>Sar</taxon>
        <taxon>Alveolata</taxon>
        <taxon>Ciliophora</taxon>
        <taxon>Intramacronucleata</taxon>
        <taxon>Oligohymenophorea</taxon>
        <taxon>Peniculida</taxon>
        <taxon>Parameciidae</taxon>
        <taxon>Paramecium</taxon>
    </lineage>
</organism>
<keyword evidence="1" id="KW-1133">Transmembrane helix</keyword>